<protein>
    <recommendedName>
        <fullName evidence="4 10">4-alpha-glucanotransferase</fullName>
        <ecNumber evidence="3 10">2.4.1.25</ecNumber>
    </recommendedName>
    <alternativeName>
        <fullName evidence="8 10">Amylomaltase</fullName>
    </alternativeName>
    <alternativeName>
        <fullName evidence="9 10">Disproportionating enzyme</fullName>
    </alternativeName>
</protein>
<comment type="catalytic activity">
    <reaction evidence="1 10">
        <text>Transfers a segment of a (1-&gt;4)-alpha-D-glucan to a new position in an acceptor, which may be glucose or a (1-&gt;4)-alpha-D-glucan.</text>
        <dbReference type="EC" id="2.4.1.25"/>
    </reaction>
</comment>
<comment type="caution">
    <text evidence="11">The sequence shown here is derived from an EMBL/GenBank/DDBJ whole genome shotgun (WGS) entry which is preliminary data.</text>
</comment>
<keyword evidence="7 10" id="KW-0119">Carbohydrate metabolism</keyword>
<dbReference type="SUPFAM" id="SSF51445">
    <property type="entry name" value="(Trans)glycosidases"/>
    <property type="match status" value="1"/>
</dbReference>
<keyword evidence="6 10" id="KW-0808">Transferase</keyword>
<dbReference type="EMBL" id="DVIT01000052">
    <property type="protein sequence ID" value="HIS48312.1"/>
    <property type="molecule type" value="Genomic_DNA"/>
</dbReference>
<dbReference type="Gene3D" id="3.20.20.80">
    <property type="entry name" value="Glycosidases"/>
    <property type="match status" value="1"/>
</dbReference>
<dbReference type="NCBIfam" id="TIGR00217">
    <property type="entry name" value="malQ"/>
    <property type="match status" value="1"/>
</dbReference>
<keyword evidence="5 10" id="KW-0328">Glycosyltransferase</keyword>
<accession>A0A9D1JRI7</accession>
<reference evidence="11" key="1">
    <citation type="submission" date="2020-10" db="EMBL/GenBank/DDBJ databases">
        <authorList>
            <person name="Gilroy R."/>
        </authorList>
    </citation>
    <scope>NUCLEOTIDE SEQUENCE</scope>
    <source>
        <strain evidence="11">CHK178-757</strain>
    </source>
</reference>
<evidence type="ECO:0000313" key="11">
    <source>
        <dbReference type="EMBL" id="HIS48312.1"/>
    </source>
</evidence>
<evidence type="ECO:0000313" key="12">
    <source>
        <dbReference type="Proteomes" id="UP000823927"/>
    </source>
</evidence>
<evidence type="ECO:0000256" key="8">
    <source>
        <dbReference type="ARBA" id="ARBA00031423"/>
    </source>
</evidence>
<dbReference type="NCBIfam" id="NF011080">
    <property type="entry name" value="PRK14508.1-3"/>
    <property type="match status" value="1"/>
</dbReference>
<evidence type="ECO:0000256" key="7">
    <source>
        <dbReference type="ARBA" id="ARBA00023277"/>
    </source>
</evidence>
<comment type="similarity">
    <text evidence="2 10">Belongs to the disproportionating enzyme family.</text>
</comment>
<evidence type="ECO:0000256" key="2">
    <source>
        <dbReference type="ARBA" id="ARBA00005684"/>
    </source>
</evidence>
<name>A0A9D1JRI7_9FIRM</name>
<reference evidence="11" key="2">
    <citation type="journal article" date="2021" name="PeerJ">
        <title>Extensive microbial diversity within the chicken gut microbiome revealed by metagenomics and culture.</title>
        <authorList>
            <person name="Gilroy R."/>
            <person name="Ravi A."/>
            <person name="Getino M."/>
            <person name="Pursley I."/>
            <person name="Horton D.L."/>
            <person name="Alikhan N.F."/>
            <person name="Baker D."/>
            <person name="Gharbi K."/>
            <person name="Hall N."/>
            <person name="Watson M."/>
            <person name="Adriaenssens E.M."/>
            <person name="Foster-Nyarko E."/>
            <person name="Jarju S."/>
            <person name="Secka A."/>
            <person name="Antonio M."/>
            <person name="Oren A."/>
            <person name="Chaudhuri R.R."/>
            <person name="La Ragione R."/>
            <person name="Hildebrand F."/>
            <person name="Pallen M.J."/>
        </authorList>
    </citation>
    <scope>NUCLEOTIDE SEQUENCE</scope>
    <source>
        <strain evidence="11">CHK178-757</strain>
    </source>
</reference>
<dbReference type="Proteomes" id="UP000823927">
    <property type="component" value="Unassembled WGS sequence"/>
</dbReference>
<sequence length="484" mass="56438">MRETGILMPVFSLSSATGAGDLGKAAYTWVDLLVKSHVDIWQILPLNPVGYGNSPYQPYSSFAGDDLYLSLERFYELGLIKELPPSFMEHAQKVDYEQVRAFREPYLREAFENFREDKDYLDFIQQPWVYLYGVFRALKAKNDNRCWNEWPEADKNWPIHRTPLDGDIEKEVRYHMFLQYMFYIQWKSLKTYANDKGIRIMGDIPFYVGIDSLDVWADRDSFLLDENGFPVFIAGVPPDYFSATGQRWGNPIYDWDHLKAEGYKFWTNRIGYNQQMFDIIRIDHFRAFDTFWKIPAQCPTAVEGEWIEAPGYEVLDTIIREIPDVHLVAEDLGMLRPQVHTLKNHYHLKGMKILVFSLDASGKYVSDIEPENENMIIYTGTHDNDTVMEWYHKQSRAAQRKVRRFLKSKGIKEGSTAHRLMAYVLKSTPDIAVISMPDVLGLGKDGHINTPGTVGSPNWEWHMPDFKEAQRQLPVLRRLIAKYR</sequence>
<evidence type="ECO:0000256" key="3">
    <source>
        <dbReference type="ARBA" id="ARBA00012560"/>
    </source>
</evidence>
<evidence type="ECO:0000256" key="1">
    <source>
        <dbReference type="ARBA" id="ARBA00000439"/>
    </source>
</evidence>
<proteinExistence type="inferred from homology"/>
<evidence type="ECO:0000256" key="4">
    <source>
        <dbReference type="ARBA" id="ARBA00020295"/>
    </source>
</evidence>
<dbReference type="Pfam" id="PF02446">
    <property type="entry name" value="Glyco_hydro_77"/>
    <property type="match status" value="1"/>
</dbReference>
<dbReference type="AlphaFoldDB" id="A0A9D1JRI7"/>
<dbReference type="PANTHER" id="PTHR32438:SF5">
    <property type="entry name" value="4-ALPHA-GLUCANOTRANSFERASE DPE1, CHLOROPLASTIC_AMYLOPLASTIC"/>
    <property type="match status" value="1"/>
</dbReference>
<dbReference type="InterPro" id="IPR017853">
    <property type="entry name" value="GH"/>
</dbReference>
<dbReference type="GO" id="GO:0004134">
    <property type="term" value="F:4-alpha-glucanotransferase activity"/>
    <property type="evidence" value="ECO:0007669"/>
    <property type="project" value="UniProtKB-EC"/>
</dbReference>
<gene>
    <name evidence="11" type="primary">malQ</name>
    <name evidence="11" type="ORF">IAB46_12295</name>
</gene>
<organism evidence="11 12">
    <name type="scientific">Candidatus Scybalocola faecigallinarum</name>
    <dbReference type="NCBI Taxonomy" id="2840941"/>
    <lineage>
        <taxon>Bacteria</taxon>
        <taxon>Bacillati</taxon>
        <taxon>Bacillota</taxon>
        <taxon>Clostridia</taxon>
        <taxon>Lachnospirales</taxon>
        <taxon>Lachnospiraceae</taxon>
        <taxon>Lachnospiraceae incertae sedis</taxon>
        <taxon>Candidatus Scybalocola (ex Gilroy et al. 2021)</taxon>
    </lineage>
</organism>
<evidence type="ECO:0000256" key="6">
    <source>
        <dbReference type="ARBA" id="ARBA00022679"/>
    </source>
</evidence>
<evidence type="ECO:0000256" key="5">
    <source>
        <dbReference type="ARBA" id="ARBA00022676"/>
    </source>
</evidence>
<evidence type="ECO:0000256" key="10">
    <source>
        <dbReference type="RuleBase" id="RU361207"/>
    </source>
</evidence>
<evidence type="ECO:0000256" key="9">
    <source>
        <dbReference type="ARBA" id="ARBA00031501"/>
    </source>
</evidence>
<dbReference type="InterPro" id="IPR003385">
    <property type="entry name" value="Glyco_hydro_77"/>
</dbReference>
<dbReference type="PANTHER" id="PTHR32438">
    <property type="entry name" value="4-ALPHA-GLUCANOTRANSFERASE DPE1, CHLOROPLASTIC/AMYLOPLASTIC"/>
    <property type="match status" value="1"/>
</dbReference>
<dbReference type="EC" id="2.4.1.25" evidence="3 10"/>
<dbReference type="GO" id="GO:0005975">
    <property type="term" value="P:carbohydrate metabolic process"/>
    <property type="evidence" value="ECO:0007669"/>
    <property type="project" value="InterPro"/>
</dbReference>